<protein>
    <submittedName>
        <fullName evidence="3">Uncharacterized protein LOC103524936</fullName>
    </submittedName>
</protein>
<organism evidence="2 3">
    <name type="scientific">Diaphorina citri</name>
    <name type="common">Asian citrus psyllid</name>
    <dbReference type="NCBI Taxonomy" id="121845"/>
    <lineage>
        <taxon>Eukaryota</taxon>
        <taxon>Metazoa</taxon>
        <taxon>Ecdysozoa</taxon>
        <taxon>Arthropoda</taxon>
        <taxon>Hexapoda</taxon>
        <taxon>Insecta</taxon>
        <taxon>Pterygota</taxon>
        <taxon>Neoptera</taxon>
        <taxon>Paraneoptera</taxon>
        <taxon>Hemiptera</taxon>
        <taxon>Sternorrhyncha</taxon>
        <taxon>Psylloidea</taxon>
        <taxon>Psyllidae</taxon>
        <taxon>Diaphorininae</taxon>
        <taxon>Diaphorina</taxon>
    </lineage>
</organism>
<dbReference type="Proteomes" id="UP000079169">
    <property type="component" value="Unplaced"/>
</dbReference>
<evidence type="ECO:0000313" key="3">
    <source>
        <dbReference type="RefSeq" id="XP_026676000.1"/>
    </source>
</evidence>
<evidence type="ECO:0000256" key="1">
    <source>
        <dbReference type="SAM" id="MobiDB-lite"/>
    </source>
</evidence>
<reference evidence="3" key="1">
    <citation type="submission" date="2025-08" db="UniProtKB">
        <authorList>
            <consortium name="RefSeq"/>
        </authorList>
    </citation>
    <scope>IDENTIFICATION</scope>
</reference>
<evidence type="ECO:0000313" key="2">
    <source>
        <dbReference type="Proteomes" id="UP000079169"/>
    </source>
</evidence>
<proteinExistence type="predicted"/>
<dbReference type="AlphaFoldDB" id="A0A3Q0INV9"/>
<dbReference type="GeneID" id="103524936"/>
<gene>
    <name evidence="3" type="primary">LOC103524936</name>
</gene>
<sequence length="205" mass="23418">MTFGNLKRNFSEFVSVFKSPNEDLSDSLSIRSVPGPTQTETWCGRQNIHRTQLLLQICLDSINVHLSPPDSHISPVPPIVACLDRLKLRRGADGKIFIEPNLPSAQGGCLPRSLTSSQVSSSSNEQRSSVQDMKLENEQLRRRLIAMEKLNEENHQLRKLQLPTNQPQSHLTSSQEEVFKLEEENKRLQKQIKELECEVRLTEHR</sequence>
<feature type="region of interest" description="Disordered" evidence="1">
    <location>
        <begin position="108"/>
        <end position="132"/>
    </location>
</feature>
<dbReference type="PaxDb" id="121845-A0A3Q0INV9"/>
<dbReference type="RefSeq" id="XP_026676000.1">
    <property type="nucleotide sequence ID" value="XM_026820199.1"/>
</dbReference>
<dbReference type="KEGG" id="dci:103524936"/>
<accession>A0A3Q0INV9</accession>
<feature type="compositionally biased region" description="Low complexity" evidence="1">
    <location>
        <begin position="113"/>
        <end position="131"/>
    </location>
</feature>
<dbReference type="STRING" id="121845.A0A3Q0INV9"/>
<name>A0A3Q0INV9_DIACI</name>
<keyword evidence="2" id="KW-1185">Reference proteome</keyword>